<name>A0A1M7PPH9_9ACTN</name>
<dbReference type="RefSeq" id="WP_073256707.1">
    <property type="nucleotide sequence ID" value="NZ_FRCS01000003.1"/>
</dbReference>
<reference evidence="7 8" key="1">
    <citation type="submission" date="2016-11" db="EMBL/GenBank/DDBJ databases">
        <authorList>
            <person name="Jaros S."/>
            <person name="Januszkiewicz K."/>
            <person name="Wedrychowicz H."/>
        </authorList>
    </citation>
    <scope>NUCLEOTIDE SEQUENCE [LARGE SCALE GENOMIC DNA]</scope>
    <source>
        <strain evidence="7 8">DSM 46144</strain>
    </source>
</reference>
<feature type="transmembrane region" description="Helical" evidence="6">
    <location>
        <begin position="129"/>
        <end position="153"/>
    </location>
</feature>
<feature type="transmembrane region" description="Helical" evidence="6">
    <location>
        <begin position="307"/>
        <end position="331"/>
    </location>
</feature>
<sequence length="518" mass="53516">MAIWVKDLTGSNGAAGLVLAWVAFWPLARPLLLRIVERAPRGSLVAANLVSALALVPLLTVRNADQLWLIHTAGAVCGLTAVVRLDALRTLALLVPLPDRGRVLGAFAATTVATGSIAAPLVGGTLYSVVGGGGVAVLSMVVSVCAAALCGLWRVTAEPREARTPSVVRKLGSGLRWLWRTRQQRHVIIGTSVVFLVTGPFQAVLFAIVELLGAPPEYVGVLVAVQGVGLAAGGIVGGRGVGAWGGLRVLQAGLVVFGSGVGVLFVPHLAAIAVGTMLVGIGLSMITTGSSVTAYSASGHAEPSQALLAVQWIGSAPRAVSAGAGAVLVAFIDYRVLFGVMAVGALVGLCYVLIMAGPRPVTGLISIARRSGLAVSLAQIADVIAGQRRTGGFAAWQADLAGRPEDGRPLSTRAQRRYAIGLIRAAIRMRLDDLIAVAWRPVEWLIKSDGRVFGLTLVAGAVMAQDFFARGGLSNLYGNCDNLFALGAGAAATTIALRKYRGITPNPSKAKRRNDPGR</sequence>
<dbReference type="Gene3D" id="1.20.1250.20">
    <property type="entry name" value="MFS general substrate transporter like domains"/>
    <property type="match status" value="1"/>
</dbReference>
<dbReference type="STRING" id="134849.SAMN05443668_103558"/>
<dbReference type="PANTHER" id="PTHR23513:SF6">
    <property type="entry name" value="MAJOR FACILITATOR SUPERFAMILY ASSOCIATED DOMAIN-CONTAINING PROTEIN"/>
    <property type="match status" value="1"/>
</dbReference>
<dbReference type="PANTHER" id="PTHR23513">
    <property type="entry name" value="INTEGRAL MEMBRANE EFFLUX PROTEIN-RELATED"/>
    <property type="match status" value="1"/>
</dbReference>
<evidence type="ECO:0000256" key="5">
    <source>
        <dbReference type="ARBA" id="ARBA00023136"/>
    </source>
</evidence>
<protein>
    <recommendedName>
        <fullName evidence="9">Major Facilitator Superfamily protein</fullName>
    </recommendedName>
</protein>
<evidence type="ECO:0000256" key="6">
    <source>
        <dbReference type="SAM" id="Phobius"/>
    </source>
</evidence>
<dbReference type="Proteomes" id="UP000184440">
    <property type="component" value="Unassembled WGS sequence"/>
</dbReference>
<feature type="transmembrane region" description="Helical" evidence="6">
    <location>
        <begin position="44"/>
        <end position="61"/>
    </location>
</feature>
<dbReference type="EMBL" id="FRCS01000003">
    <property type="protein sequence ID" value="SHN19244.1"/>
    <property type="molecule type" value="Genomic_DNA"/>
</dbReference>
<keyword evidence="2" id="KW-1003">Cell membrane</keyword>
<feature type="transmembrane region" description="Helical" evidence="6">
    <location>
        <begin position="12"/>
        <end position="32"/>
    </location>
</feature>
<evidence type="ECO:0008006" key="9">
    <source>
        <dbReference type="Google" id="ProtNLM"/>
    </source>
</evidence>
<proteinExistence type="predicted"/>
<dbReference type="OrthoDB" id="4289751at2"/>
<feature type="transmembrane region" description="Helical" evidence="6">
    <location>
        <begin position="67"/>
        <end position="83"/>
    </location>
</feature>
<feature type="transmembrane region" description="Helical" evidence="6">
    <location>
        <begin position="218"/>
        <end position="237"/>
    </location>
</feature>
<dbReference type="SUPFAM" id="SSF103473">
    <property type="entry name" value="MFS general substrate transporter"/>
    <property type="match status" value="1"/>
</dbReference>
<feature type="transmembrane region" description="Helical" evidence="6">
    <location>
        <begin position="103"/>
        <end position="123"/>
    </location>
</feature>
<evidence type="ECO:0000313" key="8">
    <source>
        <dbReference type="Proteomes" id="UP000184440"/>
    </source>
</evidence>
<evidence type="ECO:0000256" key="2">
    <source>
        <dbReference type="ARBA" id="ARBA00022475"/>
    </source>
</evidence>
<evidence type="ECO:0000313" key="7">
    <source>
        <dbReference type="EMBL" id="SHN19244.1"/>
    </source>
</evidence>
<evidence type="ECO:0000256" key="3">
    <source>
        <dbReference type="ARBA" id="ARBA00022692"/>
    </source>
</evidence>
<feature type="transmembrane region" description="Helical" evidence="6">
    <location>
        <begin position="187"/>
        <end position="212"/>
    </location>
</feature>
<keyword evidence="8" id="KW-1185">Reference proteome</keyword>
<evidence type="ECO:0000256" key="4">
    <source>
        <dbReference type="ARBA" id="ARBA00022989"/>
    </source>
</evidence>
<keyword evidence="4 6" id="KW-1133">Transmembrane helix</keyword>
<accession>A0A1M7PPH9</accession>
<feature type="transmembrane region" description="Helical" evidence="6">
    <location>
        <begin position="249"/>
        <end position="266"/>
    </location>
</feature>
<keyword evidence="5 6" id="KW-0472">Membrane</keyword>
<gene>
    <name evidence="7" type="ORF">SAMN05443668_103558</name>
</gene>
<dbReference type="InterPro" id="IPR036259">
    <property type="entry name" value="MFS_trans_sf"/>
</dbReference>
<dbReference type="GO" id="GO:0005886">
    <property type="term" value="C:plasma membrane"/>
    <property type="evidence" value="ECO:0007669"/>
    <property type="project" value="UniProtKB-SubCell"/>
</dbReference>
<comment type="subcellular location">
    <subcellularLocation>
        <location evidence="1">Cell membrane</location>
        <topology evidence="1">Multi-pass membrane protein</topology>
    </subcellularLocation>
</comment>
<organism evidence="7 8">
    <name type="scientific">Cryptosporangium aurantiacum</name>
    <dbReference type="NCBI Taxonomy" id="134849"/>
    <lineage>
        <taxon>Bacteria</taxon>
        <taxon>Bacillati</taxon>
        <taxon>Actinomycetota</taxon>
        <taxon>Actinomycetes</taxon>
        <taxon>Cryptosporangiales</taxon>
        <taxon>Cryptosporangiaceae</taxon>
        <taxon>Cryptosporangium</taxon>
    </lineage>
</organism>
<dbReference type="AlphaFoldDB" id="A0A1M7PPH9"/>
<feature type="transmembrane region" description="Helical" evidence="6">
    <location>
        <begin position="337"/>
        <end position="356"/>
    </location>
</feature>
<evidence type="ECO:0000256" key="1">
    <source>
        <dbReference type="ARBA" id="ARBA00004651"/>
    </source>
</evidence>
<keyword evidence="3 6" id="KW-0812">Transmembrane</keyword>